<evidence type="ECO:0000313" key="6">
    <source>
        <dbReference type="Proteomes" id="UP000266489"/>
    </source>
</evidence>
<reference evidence="5 6" key="1">
    <citation type="submission" date="2018-09" db="EMBL/GenBank/DDBJ databases">
        <title>Discovery and Ecogenomic Context for Candidatus Cryosericales, a Global Caldiserica Order Active in Thawing Permafrost.</title>
        <authorList>
            <person name="Martinez M.A."/>
            <person name="Woodcroft B.J."/>
            <person name="Ignacio Espinoza J.C."/>
            <person name="Zayed A."/>
            <person name="Singleton C.M."/>
            <person name="Boyd J."/>
            <person name="Li Y.-F."/>
            <person name="Purvine S."/>
            <person name="Maughan H."/>
            <person name="Hodgkins S.B."/>
            <person name="Anderson D."/>
            <person name="Sederholm M."/>
            <person name="Temperton B."/>
            <person name="Saleska S.R."/>
            <person name="Tyson G.W."/>
            <person name="Rich V.I."/>
        </authorList>
    </citation>
    <scope>NUCLEOTIDE SEQUENCE [LARGE SCALE GENOMIC DNA]</scope>
    <source>
        <strain evidence="5 6">SMC5</strain>
    </source>
</reference>
<accession>A0A398CUR6</accession>
<gene>
    <name evidence="5" type="ORF">SMC5_10270</name>
</gene>
<comment type="caution">
    <text evidence="5">The sequence shown here is derived from an EMBL/GenBank/DDBJ whole genome shotgun (WGS) entry which is preliminary data.</text>
</comment>
<name>A0A398CUR6_9BACT</name>
<dbReference type="GO" id="GO:0003677">
    <property type="term" value="F:DNA binding"/>
    <property type="evidence" value="ECO:0007669"/>
    <property type="project" value="UniProtKB-KW"/>
</dbReference>
<evidence type="ECO:0000256" key="3">
    <source>
        <dbReference type="ARBA" id="ARBA00023125"/>
    </source>
</evidence>
<dbReference type="CDD" id="cd17267">
    <property type="entry name" value="RMtype1_S_EcoAO83I-TRD1-CR1_like"/>
    <property type="match status" value="1"/>
</dbReference>
<dbReference type="OrthoDB" id="9811611at2"/>
<dbReference type="SUPFAM" id="SSF116734">
    <property type="entry name" value="DNA methylase specificity domain"/>
    <property type="match status" value="2"/>
</dbReference>
<sequence length="439" mass="48566">MTSKSRCVPGNRQASVYGSFAGDFKSDRLIDLCEPGEGVQTGPFGSQLHQEDYVSAGIPIITVEHLGENRILHSNLPGVSDADRARLSRYALRRGDIVFSRVGSVDRRALVWEDEDGWLFSGRCLRIRPNQSRIDSRYLSYFFGLPGFKEHIRAIAVGATMPSLNTQLLSNVPIYYPPLSEQHAVAHILGTLDDKIELNRRMNETLEERARALFKSWFIDFDPVYAKAEGCDPGLPADIAALFPDSFENSELGEIPKGWTARKVGELLELVYGKALKESDRRSGTVAVYGSNGQIGWHDEKLETGPGIIVGRKGNPGIVTWAPRAFYAIDTTFYVVPKPSCPSLYFLFFALQDIDLPSMGADSAVPGLNRNLAYLSAVSLPPLAVLKRFDQSVGVLFDRMNQTQCESRTLTALRDTLLPRLLSGELRVDVAGQLVEVNL</sequence>
<proteinExistence type="inferred from homology"/>
<keyword evidence="3" id="KW-0238">DNA-binding</keyword>
<comment type="similarity">
    <text evidence="1">Belongs to the type-I restriction system S methylase family.</text>
</comment>
<dbReference type="PANTHER" id="PTHR30408:SF13">
    <property type="entry name" value="TYPE I RESTRICTION ENZYME HINDI SPECIFICITY SUBUNIT"/>
    <property type="match status" value="1"/>
</dbReference>
<dbReference type="InterPro" id="IPR052021">
    <property type="entry name" value="Type-I_RS_S_subunit"/>
</dbReference>
<dbReference type="GO" id="GO:0009307">
    <property type="term" value="P:DNA restriction-modification system"/>
    <property type="evidence" value="ECO:0007669"/>
    <property type="project" value="UniProtKB-KW"/>
</dbReference>
<keyword evidence="5" id="KW-0540">Nuclease</keyword>
<evidence type="ECO:0000259" key="4">
    <source>
        <dbReference type="Pfam" id="PF01420"/>
    </source>
</evidence>
<dbReference type="Pfam" id="PF01420">
    <property type="entry name" value="Methylase_S"/>
    <property type="match status" value="1"/>
</dbReference>
<organism evidence="5 6">
    <name type="scientific">Candidatus Cryosericum odellii</name>
    <dbReference type="NCBI Taxonomy" id="2290917"/>
    <lineage>
        <taxon>Bacteria</taxon>
        <taxon>Pseudomonadati</taxon>
        <taxon>Caldisericota/Cryosericota group</taxon>
        <taxon>Candidatus Cryosericota</taxon>
        <taxon>Candidatus Cryosericia</taxon>
        <taxon>Candidatus Cryosericales</taxon>
        <taxon>Candidatus Cryosericaceae</taxon>
        <taxon>Candidatus Cryosericum</taxon>
    </lineage>
</organism>
<keyword evidence="5" id="KW-0255">Endonuclease</keyword>
<dbReference type="InterPro" id="IPR044946">
    <property type="entry name" value="Restrct_endonuc_typeI_TRD_sf"/>
</dbReference>
<feature type="domain" description="Type I restriction modification DNA specificity" evidence="4">
    <location>
        <begin position="52"/>
        <end position="208"/>
    </location>
</feature>
<evidence type="ECO:0000256" key="2">
    <source>
        <dbReference type="ARBA" id="ARBA00022747"/>
    </source>
</evidence>
<dbReference type="GO" id="GO:0004519">
    <property type="term" value="F:endonuclease activity"/>
    <property type="evidence" value="ECO:0007669"/>
    <property type="project" value="UniProtKB-KW"/>
</dbReference>
<dbReference type="EMBL" id="QXIU01000263">
    <property type="protein sequence ID" value="RIE07116.1"/>
    <property type="molecule type" value="Genomic_DNA"/>
</dbReference>
<dbReference type="Gene3D" id="3.90.220.20">
    <property type="entry name" value="DNA methylase specificity domains"/>
    <property type="match status" value="2"/>
</dbReference>
<keyword evidence="2" id="KW-0680">Restriction system</keyword>
<protein>
    <submittedName>
        <fullName evidence="5">Restriction endonuclease subunit S</fullName>
    </submittedName>
</protein>
<dbReference type="AlphaFoldDB" id="A0A398CUR6"/>
<keyword evidence="5" id="KW-0378">Hydrolase</keyword>
<dbReference type="InterPro" id="IPR000055">
    <property type="entry name" value="Restrct_endonuc_typeI_TRD"/>
</dbReference>
<evidence type="ECO:0000256" key="1">
    <source>
        <dbReference type="ARBA" id="ARBA00010923"/>
    </source>
</evidence>
<dbReference type="CDD" id="cd17517">
    <property type="entry name" value="RMtype1_S_EcoKI_StySPI-TRD2-CR2_like"/>
    <property type="match status" value="1"/>
</dbReference>
<evidence type="ECO:0000313" key="5">
    <source>
        <dbReference type="EMBL" id="RIE07116.1"/>
    </source>
</evidence>
<dbReference type="Proteomes" id="UP000266489">
    <property type="component" value="Unassembled WGS sequence"/>
</dbReference>
<dbReference type="PANTHER" id="PTHR30408">
    <property type="entry name" value="TYPE-1 RESTRICTION ENZYME ECOKI SPECIFICITY PROTEIN"/>
    <property type="match status" value="1"/>
</dbReference>
<dbReference type="RefSeq" id="WP_119087849.1">
    <property type="nucleotide sequence ID" value="NZ_QXIU01000263.1"/>
</dbReference>